<sequence>MASCRIFTQRPLKIQDVLLHFRQGYATSAAHQPEPADPRPPEVAAQDRTANNPTSLSPQNDPQLFRGILGRAGVKVAVPVGNQYKPDPLLRQQLTAENQYEVLAQTMTPLSHIPYEDQLKFKWERNKKLVVNISRTLSKHIPMLYVDQDGLMCPVDPVVPSPLLTHFRNKDEFSVSTGIDGYSRRVGFYVGRSREGNVVCVAPRELINMKPSHRLLGEMFEKFLEMSPYDSCRQGPAGFVGHWKSITARSNRAGDLMASVIIHPQSLSAEELTTEKNRLVEFFVNGPGKECNLKSLYFQECRHSQCPPLLAPYQLLYGESHLYEHIGKLKFRISPSAFFQLNTEAAEKLYEKIAEVIKPDLNSVLMDVCCGTGTIGLSLAKRFDKVLGVEQDLVAVDDANYNAKANEIRNADFYCDAAEKAIPRLLKRKEFTYTNVSAVVNPSRSGLSVKVINALRKTPQVDRVIYVSCMPIGNAMRNILDLCLPTERALPGENFFPVRAVPVDLFPHTDHCELIVVLERNRVYYV</sequence>
<evidence type="ECO:0000313" key="9">
    <source>
        <dbReference type="Proteomes" id="UP000186922"/>
    </source>
</evidence>
<evidence type="ECO:0000256" key="6">
    <source>
        <dbReference type="PROSITE-ProRule" id="PRU01024"/>
    </source>
</evidence>
<dbReference type="GO" id="GO:0030697">
    <property type="term" value="F:tRNA (uracil(54)-C5)-methyltransferase activity, S-adenosyl methionine-dependent"/>
    <property type="evidence" value="ECO:0007669"/>
    <property type="project" value="UniProtKB-EC"/>
</dbReference>
<dbReference type="EMBL" id="BDGG01000001">
    <property type="protein sequence ID" value="GAU89801.1"/>
    <property type="molecule type" value="Genomic_DNA"/>
</dbReference>
<comment type="similarity">
    <text evidence="6">Belongs to the class I-like SAM-binding methyltransferase superfamily. RNA M5U methyltransferase family.</text>
</comment>
<keyword evidence="3 6" id="KW-0949">S-adenosyl-L-methionine</keyword>
<evidence type="ECO:0000256" key="3">
    <source>
        <dbReference type="ARBA" id="ARBA00022691"/>
    </source>
</evidence>
<feature type="compositionally biased region" description="Polar residues" evidence="7">
    <location>
        <begin position="48"/>
        <end position="61"/>
    </location>
</feature>
<protein>
    <recommendedName>
        <fullName evidence="4">tRNA (uracil(54)-C(5))-methyltransferase</fullName>
        <ecNumber evidence="4">2.1.1.35</ecNumber>
    </recommendedName>
</protein>
<comment type="catalytic activity">
    <reaction evidence="5">
        <text>uridine(54) in tRNA + S-adenosyl-L-methionine = 5-methyluridine(54) in tRNA + S-adenosyl-L-homocysteine + H(+)</text>
        <dbReference type="Rhea" id="RHEA:42712"/>
        <dbReference type="Rhea" id="RHEA-COMP:10167"/>
        <dbReference type="Rhea" id="RHEA-COMP:10193"/>
        <dbReference type="ChEBI" id="CHEBI:15378"/>
        <dbReference type="ChEBI" id="CHEBI:57856"/>
        <dbReference type="ChEBI" id="CHEBI:59789"/>
        <dbReference type="ChEBI" id="CHEBI:65315"/>
        <dbReference type="ChEBI" id="CHEBI:74447"/>
        <dbReference type="EC" id="2.1.1.35"/>
    </reaction>
    <physiologicalReaction direction="left-to-right" evidence="5">
        <dbReference type="Rhea" id="RHEA:42713"/>
    </physiologicalReaction>
</comment>
<dbReference type="GO" id="GO:0003723">
    <property type="term" value="F:RNA binding"/>
    <property type="evidence" value="ECO:0007669"/>
    <property type="project" value="TreeGrafter"/>
</dbReference>
<organism evidence="8 9">
    <name type="scientific">Ramazzottius varieornatus</name>
    <name type="common">Water bear</name>
    <name type="synonym">Tardigrade</name>
    <dbReference type="NCBI Taxonomy" id="947166"/>
    <lineage>
        <taxon>Eukaryota</taxon>
        <taxon>Metazoa</taxon>
        <taxon>Ecdysozoa</taxon>
        <taxon>Tardigrada</taxon>
        <taxon>Eutardigrada</taxon>
        <taxon>Parachela</taxon>
        <taxon>Hypsibioidea</taxon>
        <taxon>Ramazzottiidae</taxon>
        <taxon>Ramazzottius</taxon>
    </lineage>
</organism>
<dbReference type="STRING" id="947166.A0A1D1UK22"/>
<dbReference type="SUPFAM" id="SSF53335">
    <property type="entry name" value="S-adenosyl-L-methionine-dependent methyltransferases"/>
    <property type="match status" value="1"/>
</dbReference>
<dbReference type="PANTHER" id="PTHR45904:SF1">
    <property type="entry name" value="TRNA (URACIL-5-)-METHYLTRANSFERASE HOMOLOG B"/>
    <property type="match status" value="1"/>
</dbReference>
<feature type="binding site" evidence="6">
    <location>
        <position position="390"/>
    </location>
    <ligand>
        <name>S-adenosyl-L-methionine</name>
        <dbReference type="ChEBI" id="CHEBI:59789"/>
    </ligand>
</feature>
<dbReference type="EC" id="2.1.1.35" evidence="4"/>
<comment type="caution">
    <text evidence="8">The sequence shown here is derived from an EMBL/GenBank/DDBJ whole genome shotgun (WGS) entry which is preliminary data.</text>
</comment>
<proteinExistence type="inferred from homology"/>
<dbReference type="Pfam" id="PF05958">
    <property type="entry name" value="tRNA_U5-meth_tr"/>
    <property type="match status" value="1"/>
</dbReference>
<dbReference type="Gene3D" id="2.40.50.1070">
    <property type="match status" value="1"/>
</dbReference>
<evidence type="ECO:0000256" key="7">
    <source>
        <dbReference type="SAM" id="MobiDB-lite"/>
    </source>
</evidence>
<dbReference type="InterPro" id="IPR045850">
    <property type="entry name" value="TRM2_met"/>
</dbReference>
<feature type="binding site" evidence="6">
    <location>
        <position position="441"/>
    </location>
    <ligand>
        <name>S-adenosyl-L-methionine</name>
        <dbReference type="ChEBI" id="CHEBI:59789"/>
    </ligand>
</feature>
<dbReference type="Proteomes" id="UP000186922">
    <property type="component" value="Unassembled WGS sequence"/>
</dbReference>
<reference evidence="8 9" key="1">
    <citation type="journal article" date="2016" name="Nat. Commun.">
        <title>Extremotolerant tardigrade genome and improved radiotolerance of human cultured cells by tardigrade-unique protein.</title>
        <authorList>
            <person name="Hashimoto T."/>
            <person name="Horikawa D.D."/>
            <person name="Saito Y."/>
            <person name="Kuwahara H."/>
            <person name="Kozuka-Hata H."/>
            <person name="Shin-I T."/>
            <person name="Minakuchi Y."/>
            <person name="Ohishi K."/>
            <person name="Motoyama A."/>
            <person name="Aizu T."/>
            <person name="Enomoto A."/>
            <person name="Kondo K."/>
            <person name="Tanaka S."/>
            <person name="Hara Y."/>
            <person name="Koshikawa S."/>
            <person name="Sagara H."/>
            <person name="Miura T."/>
            <person name="Yokobori S."/>
            <person name="Miyagawa K."/>
            <person name="Suzuki Y."/>
            <person name="Kubo T."/>
            <person name="Oyama M."/>
            <person name="Kohara Y."/>
            <person name="Fujiyama A."/>
            <person name="Arakawa K."/>
            <person name="Katayama T."/>
            <person name="Toyoda A."/>
            <person name="Kunieda T."/>
        </authorList>
    </citation>
    <scope>NUCLEOTIDE SEQUENCE [LARGE SCALE GENOMIC DNA]</scope>
    <source>
        <strain evidence="8 9">YOKOZUNA-1</strain>
    </source>
</reference>
<evidence type="ECO:0000256" key="5">
    <source>
        <dbReference type="ARBA" id="ARBA00047278"/>
    </source>
</evidence>
<feature type="region of interest" description="Disordered" evidence="7">
    <location>
        <begin position="28"/>
        <end position="61"/>
    </location>
</feature>
<dbReference type="PROSITE" id="PS51687">
    <property type="entry name" value="SAM_MT_RNA_M5U"/>
    <property type="match status" value="1"/>
</dbReference>
<evidence type="ECO:0000256" key="1">
    <source>
        <dbReference type="ARBA" id="ARBA00022603"/>
    </source>
</evidence>
<dbReference type="Gene3D" id="3.40.50.150">
    <property type="entry name" value="Vaccinia Virus protein VP39"/>
    <property type="match status" value="1"/>
</dbReference>
<gene>
    <name evidence="8" type="primary">RvY_02310-1</name>
    <name evidence="8" type="synonym">RvY_02310.1</name>
    <name evidence="8" type="ORF">RvY_02310</name>
</gene>
<accession>A0A1D1UK22</accession>
<comment type="caution">
    <text evidence="6">Lacks conserved residue(s) required for the propagation of feature annotation.</text>
</comment>
<evidence type="ECO:0000256" key="4">
    <source>
        <dbReference type="ARBA" id="ARBA00033763"/>
    </source>
</evidence>
<name>A0A1D1UK22_RAMVA</name>
<dbReference type="PANTHER" id="PTHR45904">
    <property type="entry name" value="TRNA (URACIL-5-)-METHYLTRANSFERASE"/>
    <property type="match status" value="1"/>
</dbReference>
<dbReference type="GO" id="GO:0032259">
    <property type="term" value="P:methylation"/>
    <property type="evidence" value="ECO:0007669"/>
    <property type="project" value="UniProtKB-KW"/>
</dbReference>
<dbReference type="OrthoDB" id="10250660at2759"/>
<feature type="binding site" evidence="6">
    <location>
        <position position="340"/>
    </location>
    <ligand>
        <name>S-adenosyl-L-methionine</name>
        <dbReference type="ChEBI" id="CHEBI:59789"/>
    </ligand>
</feature>
<evidence type="ECO:0000256" key="2">
    <source>
        <dbReference type="ARBA" id="ARBA00022679"/>
    </source>
</evidence>
<keyword evidence="1 6" id="KW-0489">Methyltransferase</keyword>
<keyword evidence="9" id="KW-1185">Reference proteome</keyword>
<dbReference type="AlphaFoldDB" id="A0A1D1UK22"/>
<dbReference type="InterPro" id="IPR029063">
    <property type="entry name" value="SAM-dependent_MTases_sf"/>
</dbReference>
<dbReference type="GO" id="GO:0006396">
    <property type="term" value="P:RNA processing"/>
    <property type="evidence" value="ECO:0007669"/>
    <property type="project" value="InterPro"/>
</dbReference>
<keyword evidence="2 6" id="KW-0808">Transferase</keyword>
<dbReference type="InterPro" id="IPR010280">
    <property type="entry name" value="U5_MeTrfase_fam"/>
</dbReference>
<evidence type="ECO:0000313" key="8">
    <source>
        <dbReference type="EMBL" id="GAU89801.1"/>
    </source>
</evidence>
<feature type="active site" description="Nucleophile" evidence="6">
    <location>
        <position position="469"/>
    </location>
</feature>
<dbReference type="CDD" id="cd02440">
    <property type="entry name" value="AdoMet_MTases"/>
    <property type="match status" value="1"/>
</dbReference>